<dbReference type="EMBL" id="KE345789">
    <property type="protein sequence ID" value="EXC16284.1"/>
    <property type="molecule type" value="Genomic_DNA"/>
</dbReference>
<reference evidence="2" key="1">
    <citation type="submission" date="2013-01" db="EMBL/GenBank/DDBJ databases">
        <title>Draft Genome Sequence of a Mulberry Tree, Morus notabilis C.K. Schneid.</title>
        <authorList>
            <person name="He N."/>
            <person name="Zhao S."/>
        </authorList>
    </citation>
    <scope>NUCLEOTIDE SEQUENCE</scope>
</reference>
<sequence>MAEESTRSPVRLMNFVSEEQLDEAKRRKGERVKDGTAQRDRPLYEYALFDHWSASSSAAAPAPKLGSHFVSVSLAFGICSDLRLGFGRFVERLTQERAKARLGHALLGHWSASSSAAVPAPQVHSHSFCGEIFLEDLGQL</sequence>
<accession>W9S7Y5</accession>
<protein>
    <submittedName>
        <fullName evidence="1">Uncharacterized protein</fullName>
    </submittedName>
</protein>
<dbReference type="eggNOG" id="KOG4036">
    <property type="taxonomic scope" value="Eukaryota"/>
</dbReference>
<keyword evidence="2" id="KW-1185">Reference proteome</keyword>
<gene>
    <name evidence="1" type="ORF">L484_024458</name>
</gene>
<evidence type="ECO:0000313" key="1">
    <source>
        <dbReference type="EMBL" id="EXC16284.1"/>
    </source>
</evidence>
<evidence type="ECO:0000313" key="2">
    <source>
        <dbReference type="Proteomes" id="UP000030645"/>
    </source>
</evidence>
<proteinExistence type="predicted"/>
<dbReference type="Proteomes" id="UP000030645">
    <property type="component" value="Unassembled WGS sequence"/>
</dbReference>
<dbReference type="AlphaFoldDB" id="W9S7Y5"/>
<name>W9S7Y5_9ROSA</name>
<organism evidence="1 2">
    <name type="scientific">Morus notabilis</name>
    <dbReference type="NCBI Taxonomy" id="981085"/>
    <lineage>
        <taxon>Eukaryota</taxon>
        <taxon>Viridiplantae</taxon>
        <taxon>Streptophyta</taxon>
        <taxon>Embryophyta</taxon>
        <taxon>Tracheophyta</taxon>
        <taxon>Spermatophyta</taxon>
        <taxon>Magnoliopsida</taxon>
        <taxon>eudicotyledons</taxon>
        <taxon>Gunneridae</taxon>
        <taxon>Pentapetalae</taxon>
        <taxon>rosids</taxon>
        <taxon>fabids</taxon>
        <taxon>Rosales</taxon>
        <taxon>Moraceae</taxon>
        <taxon>Moreae</taxon>
        <taxon>Morus</taxon>
    </lineage>
</organism>
<dbReference type="STRING" id="981085.W9S7Y5"/>